<dbReference type="AlphaFoldDB" id="A0A0P0R5Z8"/>
<dbReference type="EMBL" id="CP012746">
    <property type="protein sequence ID" value="ALL63387.1"/>
    <property type="molecule type" value="Genomic_DNA"/>
</dbReference>
<dbReference type="Proteomes" id="UP000019146">
    <property type="component" value="Chromosome 1"/>
</dbReference>
<dbReference type="KEGG" id="bcai:K788_0008625"/>
<gene>
    <name evidence="1" type="ORF">K788_0008625</name>
</gene>
<protein>
    <submittedName>
        <fullName evidence="1">Uncharacterized protein</fullName>
    </submittedName>
</protein>
<sequence length="50" mass="5300">MGTRGGIPNSRAAGTEVFFAARVGFVSGVLDFALASEDGVFLLRKLFGFF</sequence>
<evidence type="ECO:0000313" key="2">
    <source>
        <dbReference type="Proteomes" id="UP000019146"/>
    </source>
</evidence>
<accession>A0A0P0R5Z8</accession>
<evidence type="ECO:0000313" key="1">
    <source>
        <dbReference type="EMBL" id="ALL63387.1"/>
    </source>
</evidence>
<reference evidence="1 2" key="1">
    <citation type="journal article" date="2014" name="Genome Announc.">
        <title>Draft Genome Sequence of the Haloacid-Degrading Burkholderia caribensis Strain MBA4.</title>
        <authorList>
            <person name="Pan Y."/>
            <person name="Kong K.F."/>
            <person name="Tsang J.S."/>
        </authorList>
    </citation>
    <scope>NUCLEOTIDE SEQUENCE [LARGE SCALE GENOMIC DNA]</scope>
    <source>
        <strain evidence="1 2">MBA4</strain>
    </source>
</reference>
<name>A0A0P0R5Z8_9BURK</name>
<organism evidence="1 2">
    <name type="scientific">Paraburkholderia caribensis MBA4</name>
    <dbReference type="NCBI Taxonomy" id="1323664"/>
    <lineage>
        <taxon>Bacteria</taxon>
        <taxon>Pseudomonadati</taxon>
        <taxon>Pseudomonadota</taxon>
        <taxon>Betaproteobacteria</taxon>
        <taxon>Burkholderiales</taxon>
        <taxon>Burkholderiaceae</taxon>
        <taxon>Paraburkholderia</taxon>
    </lineage>
</organism>
<proteinExistence type="predicted"/>